<keyword evidence="2" id="KW-1185">Reference proteome</keyword>
<sequence>MELNNEFRVAVPAAEVWDVFTDVQRVAPCLPGATLLSVDGDEFTGAVKVKVGPITVSYKGVASYKEKDTDARRLVLRAEGKETRGNGTAAATVTAQLTEDGPRGTHVAISTDLAISGKAAQFGRGVLADVSSNLIAQFARSLEAELLGGGSPDSAAASGVTAAPTTAAPTTERLTAAAQPADSVDLLKVVALPLAKRAAPVAAGLAAGVAVGILFGRRRRTPTHPAAITADDLLAALSKLVS</sequence>
<dbReference type="SUPFAM" id="SSF55961">
    <property type="entry name" value="Bet v1-like"/>
    <property type="match status" value="1"/>
</dbReference>
<dbReference type="OrthoDB" id="9808623at2"/>
<proteinExistence type="predicted"/>
<accession>A0A1E8Q3Z9</accession>
<organism evidence="1 2">
    <name type="scientific">Mycolicibacterium grossiae</name>
    <dbReference type="NCBI Taxonomy" id="1552759"/>
    <lineage>
        <taxon>Bacteria</taxon>
        <taxon>Bacillati</taxon>
        <taxon>Actinomycetota</taxon>
        <taxon>Actinomycetes</taxon>
        <taxon>Mycobacteriales</taxon>
        <taxon>Mycobacteriaceae</taxon>
        <taxon>Mycolicibacterium</taxon>
    </lineage>
</organism>
<gene>
    <name evidence="1" type="ORF">BEL07_13750</name>
</gene>
<dbReference type="InterPro" id="IPR023393">
    <property type="entry name" value="START-like_dom_sf"/>
</dbReference>
<protein>
    <submittedName>
        <fullName evidence="1">Carbon monoxide dehydrogenase</fullName>
    </submittedName>
</protein>
<dbReference type="Proteomes" id="UP000178953">
    <property type="component" value="Unassembled WGS sequence"/>
</dbReference>
<name>A0A1E8Q3Z9_9MYCO</name>
<dbReference type="Pfam" id="PF06240">
    <property type="entry name" value="COXG"/>
    <property type="match status" value="1"/>
</dbReference>
<comment type="caution">
    <text evidence="1">The sequence shown here is derived from an EMBL/GenBank/DDBJ whole genome shotgun (WGS) entry which is preliminary data.</text>
</comment>
<reference evidence="1 2" key="1">
    <citation type="submission" date="2016-09" db="EMBL/GenBank/DDBJ databases">
        <title>genome sequence of Mycobacterium sp. 739 SCH.</title>
        <authorList>
            <person name="Greninger A.L."/>
            <person name="Qin X."/>
            <person name="Jerome K."/>
            <person name="Vora S."/>
            <person name="Quinn K."/>
        </authorList>
    </citation>
    <scope>NUCLEOTIDE SEQUENCE [LARGE SCALE GENOMIC DNA]</scope>
    <source>
        <strain evidence="1 2">SCH</strain>
    </source>
</reference>
<dbReference type="PANTHER" id="PTHR38588">
    <property type="entry name" value="BLL0334 PROTEIN"/>
    <property type="match status" value="1"/>
</dbReference>
<dbReference type="AlphaFoldDB" id="A0A1E8Q3Z9"/>
<dbReference type="Gene3D" id="3.30.530.20">
    <property type="match status" value="1"/>
</dbReference>
<evidence type="ECO:0000313" key="2">
    <source>
        <dbReference type="Proteomes" id="UP000178953"/>
    </source>
</evidence>
<dbReference type="EMBL" id="MCHX01000028">
    <property type="protein sequence ID" value="OFJ53225.1"/>
    <property type="molecule type" value="Genomic_DNA"/>
</dbReference>
<evidence type="ECO:0000313" key="1">
    <source>
        <dbReference type="EMBL" id="OFJ53225.1"/>
    </source>
</evidence>
<dbReference type="PANTHER" id="PTHR38588:SF1">
    <property type="entry name" value="BLL0334 PROTEIN"/>
    <property type="match status" value="1"/>
</dbReference>
<dbReference type="InterPro" id="IPR010419">
    <property type="entry name" value="CO_DH_gsu"/>
</dbReference>
<dbReference type="CDD" id="cd07823">
    <property type="entry name" value="SRPBCC_5"/>
    <property type="match status" value="1"/>
</dbReference>
<dbReference type="RefSeq" id="WP_070353663.1">
    <property type="nucleotide sequence ID" value="NZ_CP043474.1"/>
</dbReference>